<evidence type="ECO:0000256" key="1">
    <source>
        <dbReference type="SAM" id="MobiDB-lite"/>
    </source>
</evidence>
<dbReference type="EMBL" id="KV417649">
    <property type="protein sequence ID" value="KZP12297.1"/>
    <property type="molecule type" value="Genomic_DNA"/>
</dbReference>
<protein>
    <submittedName>
        <fullName evidence="2">Uncharacterized protein</fullName>
    </submittedName>
</protein>
<accession>A0A166B5G9</accession>
<feature type="compositionally biased region" description="Basic and acidic residues" evidence="1">
    <location>
        <begin position="468"/>
        <end position="478"/>
    </location>
</feature>
<feature type="compositionally biased region" description="Basic and acidic residues" evidence="1">
    <location>
        <begin position="104"/>
        <end position="115"/>
    </location>
</feature>
<evidence type="ECO:0000313" key="2">
    <source>
        <dbReference type="EMBL" id="KZP12297.1"/>
    </source>
</evidence>
<proteinExistence type="predicted"/>
<dbReference type="AlphaFoldDB" id="A0A166B5G9"/>
<sequence length="723" mass="77988">MGATASSDYTGSNILVRHRGKYYRGPTHRLNDVPEPNKRRWPVARVDISIYGLVTVTRLTFSTSILERAVLVRTLRRSGATAGAFVEKITASWYGTFLCGKTSEKDRSRAPKEMETTDPLGVNSAVQAKAQRRAREHARPRLDVDPELASQATSWQEQPRGPSPAWPLKPAGLQLYRVPPYTTKSLKAWSSVLLYALPARARALLHVALEQPALPERRPYVYVHEVGAGSPAPLLAQLYGPWPHLQLGLHALAPAHGPLALHEVPPVARRQSPLVPGYHVSTQAWQRPMVEATAELEGHPLLGRHALHELRARAALVASVERLHLTVHGKFVACCLHLPNLLHRITPGVALARTVPLLARLHVLVLARHLREPGLRAGDARPLLLPEEAALPHAHAPPYACPPPPQLLAPPSLPRLLLLGVLEQSFQTCVEPLSVEKRVRQLEEEVEHVPVDVENIDSNLTVTSTGLERPEQEEKLQRTDQPTRTATAEGPATHDERGVEVSSNERLKLLGATGVELAARLHEVERGFERALLEPWAAQPPLQVHRASLLREERELPRLLEPPLEPRPHPVATAPVAASRVPVLAARRATASTIARVVAHTSVACQRTLACAARRTRGAAASRGSSTAPSSTAPTCATPYASATDTAPAPTTGATRTCPAARSTARMHPVDALSAVPAVGTRAAPPAATAPPSATETAPSATRSPAADVAPTIAIACCYRSVL</sequence>
<gene>
    <name evidence="2" type="ORF">FIBSPDRAFT_898276</name>
</gene>
<name>A0A166B5G9_9AGAM</name>
<feature type="region of interest" description="Disordered" evidence="1">
    <location>
        <begin position="463"/>
        <end position="497"/>
    </location>
</feature>
<reference evidence="2 3" key="1">
    <citation type="journal article" date="2016" name="Mol. Biol. Evol.">
        <title>Comparative Genomics of Early-Diverging Mushroom-Forming Fungi Provides Insights into the Origins of Lignocellulose Decay Capabilities.</title>
        <authorList>
            <person name="Nagy L.G."/>
            <person name="Riley R."/>
            <person name="Tritt A."/>
            <person name="Adam C."/>
            <person name="Daum C."/>
            <person name="Floudas D."/>
            <person name="Sun H."/>
            <person name="Yadav J.S."/>
            <person name="Pangilinan J."/>
            <person name="Larsson K.H."/>
            <person name="Matsuura K."/>
            <person name="Barry K."/>
            <person name="Labutti K."/>
            <person name="Kuo R."/>
            <person name="Ohm R.A."/>
            <person name="Bhattacharya S.S."/>
            <person name="Shirouzu T."/>
            <person name="Yoshinaga Y."/>
            <person name="Martin F.M."/>
            <person name="Grigoriev I.V."/>
            <person name="Hibbett D.S."/>
        </authorList>
    </citation>
    <scope>NUCLEOTIDE SEQUENCE [LARGE SCALE GENOMIC DNA]</scope>
    <source>
        <strain evidence="2 3">CBS 109695</strain>
    </source>
</reference>
<feature type="region of interest" description="Disordered" evidence="1">
    <location>
        <begin position="681"/>
        <end position="706"/>
    </location>
</feature>
<evidence type="ECO:0000313" key="3">
    <source>
        <dbReference type="Proteomes" id="UP000076532"/>
    </source>
</evidence>
<feature type="compositionally biased region" description="Low complexity" evidence="1">
    <location>
        <begin position="619"/>
        <end position="661"/>
    </location>
</feature>
<organism evidence="2 3">
    <name type="scientific">Athelia psychrophila</name>
    <dbReference type="NCBI Taxonomy" id="1759441"/>
    <lineage>
        <taxon>Eukaryota</taxon>
        <taxon>Fungi</taxon>
        <taxon>Dikarya</taxon>
        <taxon>Basidiomycota</taxon>
        <taxon>Agaricomycotina</taxon>
        <taxon>Agaricomycetes</taxon>
        <taxon>Agaricomycetidae</taxon>
        <taxon>Atheliales</taxon>
        <taxon>Atheliaceae</taxon>
        <taxon>Athelia</taxon>
    </lineage>
</organism>
<keyword evidence="3" id="KW-1185">Reference proteome</keyword>
<feature type="region of interest" description="Disordered" evidence="1">
    <location>
        <begin position="104"/>
        <end position="165"/>
    </location>
</feature>
<dbReference type="Proteomes" id="UP000076532">
    <property type="component" value="Unassembled WGS sequence"/>
</dbReference>
<feature type="region of interest" description="Disordered" evidence="1">
    <location>
        <begin position="619"/>
        <end position="666"/>
    </location>
</feature>